<name>J9FW57_9ZZZZ</name>
<dbReference type="AlphaFoldDB" id="J9FW57"/>
<dbReference type="EMBL" id="AMCI01006752">
    <property type="protein sequence ID" value="EJW93807.1"/>
    <property type="molecule type" value="Genomic_DNA"/>
</dbReference>
<evidence type="ECO:0000313" key="1">
    <source>
        <dbReference type="EMBL" id="EJW93807.1"/>
    </source>
</evidence>
<organism evidence="1">
    <name type="scientific">gut metagenome</name>
    <dbReference type="NCBI Taxonomy" id="749906"/>
    <lineage>
        <taxon>unclassified sequences</taxon>
        <taxon>metagenomes</taxon>
        <taxon>organismal metagenomes</taxon>
    </lineage>
</organism>
<feature type="non-terminal residue" evidence="1">
    <location>
        <position position="1"/>
    </location>
</feature>
<sequence>VLETSALPTELNPYERSAETDLIYIVRDYSTMSVI</sequence>
<gene>
    <name evidence="1" type="ORF">EVA_18087</name>
</gene>
<proteinExistence type="predicted"/>
<accession>J9FW57</accession>
<reference evidence="1" key="1">
    <citation type="journal article" date="2012" name="PLoS ONE">
        <title>Gene sets for utilization of primary and secondary nutrition supplies in the distal gut of endangered iberian lynx.</title>
        <authorList>
            <person name="Alcaide M."/>
            <person name="Messina E."/>
            <person name="Richter M."/>
            <person name="Bargiela R."/>
            <person name="Peplies J."/>
            <person name="Huws S.A."/>
            <person name="Newbold C.J."/>
            <person name="Golyshin P.N."/>
            <person name="Simon M.A."/>
            <person name="Lopez G."/>
            <person name="Yakimov M.M."/>
            <person name="Ferrer M."/>
        </authorList>
    </citation>
    <scope>NUCLEOTIDE SEQUENCE</scope>
</reference>
<comment type="caution">
    <text evidence="1">The sequence shown here is derived from an EMBL/GenBank/DDBJ whole genome shotgun (WGS) entry which is preliminary data.</text>
</comment>
<protein>
    <submittedName>
        <fullName evidence="1">Uncharacterized protein</fullName>
    </submittedName>
</protein>